<feature type="transmembrane region" description="Helical" evidence="9">
    <location>
        <begin position="202"/>
        <end position="222"/>
    </location>
</feature>
<dbReference type="InterPro" id="IPR007219">
    <property type="entry name" value="XnlR_reg_dom"/>
</dbReference>
<dbReference type="SMART" id="SM00066">
    <property type="entry name" value="GAL4"/>
    <property type="match status" value="1"/>
</dbReference>
<name>A0A6V8QKT2_TRIAP</name>
<dbReference type="InterPro" id="IPR051711">
    <property type="entry name" value="Stress_Response_Reg"/>
</dbReference>
<dbReference type="PANTHER" id="PTHR47540:SF6">
    <property type="entry name" value="ZN(II)2CYS6 TRANSCRIPTION FACTOR (EUROFUNG)"/>
    <property type="match status" value="1"/>
</dbReference>
<dbReference type="Proteomes" id="UP000517252">
    <property type="component" value="Unassembled WGS sequence"/>
</dbReference>
<feature type="transmembrane region" description="Helical" evidence="9">
    <location>
        <begin position="109"/>
        <end position="129"/>
    </location>
</feature>
<dbReference type="Pfam" id="PF04082">
    <property type="entry name" value="Fungal_trans"/>
    <property type="match status" value="1"/>
</dbReference>
<dbReference type="Gene3D" id="1.20.1250.20">
    <property type="entry name" value="MFS general substrate transporter like domains"/>
    <property type="match status" value="2"/>
</dbReference>
<feature type="transmembrane region" description="Helical" evidence="9">
    <location>
        <begin position="243"/>
        <end position="260"/>
    </location>
</feature>
<dbReference type="InterPro" id="IPR036259">
    <property type="entry name" value="MFS_trans_sf"/>
</dbReference>
<sequence length="1207" mass="133840">MTASMHEEAGESQATVHASAGILLEKVPKDYNVQLDFDKGVKAWLQVLGAFFLWFNSWGIINTFGVFQTFYEQDILSNMSADSIAWIGSVESFLLLFVGVITGPLFDAGYFYVLLPFGSFMVTFGYMMTSLASEYYQIMLAQGLCVGIGTGCLFVPAVAVLPQYFEKQKALANGIAATGASIGGVIYPIMFYRLEQQVGFPWATRALGFVCLGTCAVSIAVMRVRTTPKQRRALLQLSAFKELQYSLFCLAMFFGFLGFYNFLSYVQPWAIQQGVVSNNLGFYLVPILNAASTFGRITPNFLADLWGPLNLLSPAAGVTAILAFCWIAVHSTAGIIVLTILYGGFSGGFVSLTPVVMIVLTEDLRDLGTRLGMMFAVLSVALLLGTPIGGAILSGSNSYTGVQAFCGATIALCSIITLCMKSGLQQTPGDDSHSDVTSSGPNGGDETRRYERPPPQQTNRSELSKKRKRIMHACDECRRKKIKCDGRKPCFHCAVYSYACTYDDPLKRGRVISPRQVEAIETRLQRAERLLQILEPSLDLNDLYLNTNSPEQIAAMLRQQTPDSEIPTTRHNVAVADTADDSLLGPVMENSGSLDLDNKGQWNYNGQSSTTIFMQRLQNQFGNLIAPVPAGSRSKRVDQILSEPQLEIQGSQNSNSIKPSPGSVDCSLPPESRARELCQLSFDEACICYHFIHKPSFWTSFDQIYATTWDNYGVEERAFLPLLYAVISVGCLFSSTEHTGGSESAAIQGLQYFNTCRALLDLTDCHDLTSLQAVLFMVLFLQSSAPLIACYPYIGIAQRASLRLGLHRKIQGNFNPIQRELRKRIFWAVYGMDVYVSTRLGLPIAIHGEDIDQEYPLEIDDVFITPAGIVPMPPSRVSAMIGVNAHTRLLDIIVQVVKHIYPVELAKLQGQPDNTYMISYSKIKEIETCLQEWMDGLPLALQSQGGSHPVSTPLERTSQLLRLAHAHVRWMLYRPFLQFVSQGFQAEGLDMRLYTCADACVSASRNIIDITRDMQAKGLLSGAHWFPMHATYFATLTLIYPVLEDKQVPTLKPDIIDGAFEGMNVLEALAKNGLAIERCPRLPVSCYFTPVPPLRLHYHVLTDIAKSLFKYLPEKICSPNDQTRTVHLHQARVQSQTYPTSKTPVHTTQLSSAFSNLHSVQEPSVSQEDADLMRMILPSEFVTAQADDFDDMFTHFGMDMFYMNNHS</sequence>
<evidence type="ECO:0000256" key="3">
    <source>
        <dbReference type="ARBA" id="ARBA00022723"/>
    </source>
</evidence>
<dbReference type="GO" id="GO:0008270">
    <property type="term" value="F:zinc ion binding"/>
    <property type="evidence" value="ECO:0007669"/>
    <property type="project" value="InterPro"/>
</dbReference>
<feature type="region of interest" description="Disordered" evidence="8">
    <location>
        <begin position="644"/>
        <end position="665"/>
    </location>
</feature>
<evidence type="ECO:0000259" key="10">
    <source>
        <dbReference type="PROSITE" id="PS50048"/>
    </source>
</evidence>
<feature type="transmembrane region" description="Helical" evidence="9">
    <location>
        <begin position="372"/>
        <end position="393"/>
    </location>
</feature>
<proteinExistence type="predicted"/>
<dbReference type="GO" id="GO:0005634">
    <property type="term" value="C:nucleus"/>
    <property type="evidence" value="ECO:0007669"/>
    <property type="project" value="UniProtKB-SubCell"/>
</dbReference>
<organism evidence="11 12">
    <name type="scientific">Trichoderma asperellum</name>
    <name type="common">Filamentous fungus</name>
    <dbReference type="NCBI Taxonomy" id="101201"/>
    <lineage>
        <taxon>Eukaryota</taxon>
        <taxon>Fungi</taxon>
        <taxon>Dikarya</taxon>
        <taxon>Ascomycota</taxon>
        <taxon>Pezizomycotina</taxon>
        <taxon>Sordariomycetes</taxon>
        <taxon>Hypocreomycetidae</taxon>
        <taxon>Hypocreales</taxon>
        <taxon>Hypocreaceae</taxon>
        <taxon>Trichoderma</taxon>
    </lineage>
</organism>
<dbReference type="PROSITE" id="PS50048">
    <property type="entry name" value="ZN2_CY6_FUNGAL_2"/>
    <property type="match status" value="1"/>
</dbReference>
<feature type="domain" description="Zn(2)-C6 fungal-type" evidence="10">
    <location>
        <begin position="473"/>
        <end position="502"/>
    </location>
</feature>
<evidence type="ECO:0000256" key="1">
    <source>
        <dbReference type="ARBA" id="ARBA00004123"/>
    </source>
</evidence>
<feature type="transmembrane region" description="Helical" evidence="9">
    <location>
        <begin position="83"/>
        <end position="102"/>
    </location>
</feature>
<keyword evidence="6" id="KW-0804">Transcription</keyword>
<evidence type="ECO:0000256" key="6">
    <source>
        <dbReference type="ARBA" id="ARBA00023163"/>
    </source>
</evidence>
<dbReference type="GO" id="GO:0000981">
    <property type="term" value="F:DNA-binding transcription factor activity, RNA polymerase II-specific"/>
    <property type="evidence" value="ECO:0007669"/>
    <property type="project" value="InterPro"/>
</dbReference>
<comment type="caution">
    <text evidence="11">The sequence shown here is derived from an EMBL/GenBank/DDBJ whole genome shotgun (WGS) entry which is preliminary data.</text>
</comment>
<dbReference type="PANTHER" id="PTHR47540">
    <property type="entry name" value="THIAMINE REPRESSIBLE GENES REGULATORY PROTEIN THI5"/>
    <property type="match status" value="1"/>
</dbReference>
<dbReference type="Pfam" id="PF07690">
    <property type="entry name" value="MFS_1"/>
    <property type="match status" value="1"/>
</dbReference>
<feature type="compositionally biased region" description="Polar residues" evidence="8">
    <location>
        <begin position="648"/>
        <end position="658"/>
    </location>
</feature>
<keyword evidence="3" id="KW-0479">Metal-binding</keyword>
<dbReference type="GO" id="GO:0016020">
    <property type="term" value="C:membrane"/>
    <property type="evidence" value="ECO:0007669"/>
    <property type="project" value="UniProtKB-SubCell"/>
</dbReference>
<evidence type="ECO:0000313" key="11">
    <source>
        <dbReference type="EMBL" id="GFP52839.1"/>
    </source>
</evidence>
<dbReference type="PROSITE" id="PS00463">
    <property type="entry name" value="ZN2_CY6_FUNGAL_1"/>
    <property type="match status" value="1"/>
</dbReference>
<keyword evidence="9" id="KW-0812">Transmembrane</keyword>
<dbReference type="SUPFAM" id="SSF103473">
    <property type="entry name" value="MFS general substrate transporter"/>
    <property type="match status" value="1"/>
</dbReference>
<keyword evidence="9" id="KW-0472">Membrane</keyword>
<dbReference type="EMBL" id="BLZH01000002">
    <property type="protein sequence ID" value="GFP52839.1"/>
    <property type="molecule type" value="Genomic_DNA"/>
</dbReference>
<feature type="transmembrane region" description="Helical" evidence="9">
    <location>
        <begin position="399"/>
        <end position="419"/>
    </location>
</feature>
<accession>A0A6V8QKT2</accession>
<evidence type="ECO:0000256" key="4">
    <source>
        <dbReference type="ARBA" id="ARBA00023015"/>
    </source>
</evidence>
<feature type="transmembrane region" description="Helical" evidence="9">
    <location>
        <begin position="170"/>
        <end position="190"/>
    </location>
</feature>
<dbReference type="SUPFAM" id="SSF57701">
    <property type="entry name" value="Zn2/Cys6 DNA-binding domain"/>
    <property type="match status" value="1"/>
</dbReference>
<feature type="transmembrane region" description="Helical" evidence="9">
    <location>
        <begin position="135"/>
        <end position="158"/>
    </location>
</feature>
<dbReference type="GO" id="GO:0043565">
    <property type="term" value="F:sequence-specific DNA binding"/>
    <property type="evidence" value="ECO:0007669"/>
    <property type="project" value="TreeGrafter"/>
</dbReference>
<dbReference type="SMART" id="SM00906">
    <property type="entry name" value="Fungal_trans"/>
    <property type="match status" value="1"/>
</dbReference>
<keyword evidence="5" id="KW-0238">DNA-binding</keyword>
<dbReference type="AlphaFoldDB" id="A0A6V8QKT2"/>
<keyword evidence="9" id="KW-1133">Transmembrane helix</keyword>
<dbReference type="Gene3D" id="4.10.240.10">
    <property type="entry name" value="Zn(2)-C6 fungal-type DNA-binding domain"/>
    <property type="match status" value="1"/>
</dbReference>
<dbReference type="OrthoDB" id="6509908at2759"/>
<dbReference type="InterPro" id="IPR011701">
    <property type="entry name" value="MFS"/>
</dbReference>
<dbReference type="GO" id="GO:0022857">
    <property type="term" value="F:transmembrane transporter activity"/>
    <property type="evidence" value="ECO:0007669"/>
    <property type="project" value="InterPro"/>
</dbReference>
<reference evidence="11 12" key="1">
    <citation type="submission" date="2020-07" db="EMBL/GenBank/DDBJ databases">
        <title>Trichoderma asperellum IC-1 whole genome shotgun sequence.</title>
        <authorList>
            <person name="Kanamasa S."/>
            <person name="Takahashi H."/>
        </authorList>
    </citation>
    <scope>NUCLEOTIDE SEQUENCE [LARGE SCALE GENOMIC DNA]</scope>
    <source>
        <strain evidence="11 12">IC-1</strain>
    </source>
</reference>
<evidence type="ECO:0000256" key="2">
    <source>
        <dbReference type="ARBA" id="ARBA00004141"/>
    </source>
</evidence>
<evidence type="ECO:0000256" key="9">
    <source>
        <dbReference type="SAM" id="Phobius"/>
    </source>
</evidence>
<dbReference type="CDD" id="cd00067">
    <property type="entry name" value="GAL4"/>
    <property type="match status" value="1"/>
</dbReference>
<dbReference type="InterPro" id="IPR036864">
    <property type="entry name" value="Zn2-C6_fun-type_DNA-bd_sf"/>
</dbReference>
<feature type="compositionally biased region" description="Polar residues" evidence="8">
    <location>
        <begin position="427"/>
        <end position="440"/>
    </location>
</feature>
<keyword evidence="4" id="KW-0805">Transcription regulation</keyword>
<dbReference type="CDD" id="cd17352">
    <property type="entry name" value="MFS_MCT_SLC16"/>
    <property type="match status" value="1"/>
</dbReference>
<feature type="region of interest" description="Disordered" evidence="8">
    <location>
        <begin position="427"/>
        <end position="467"/>
    </location>
</feature>
<comment type="subcellular location">
    <subcellularLocation>
        <location evidence="2">Membrane</location>
        <topology evidence="2">Multi-pass membrane protein</topology>
    </subcellularLocation>
    <subcellularLocation>
        <location evidence="1">Nucleus</location>
    </subcellularLocation>
</comment>
<gene>
    <name evidence="11" type="ORF">TASIC1_0002002300</name>
</gene>
<keyword evidence="7" id="KW-0539">Nucleus</keyword>
<dbReference type="GO" id="GO:0006351">
    <property type="term" value="P:DNA-templated transcription"/>
    <property type="evidence" value="ECO:0007669"/>
    <property type="project" value="InterPro"/>
</dbReference>
<feature type="transmembrane region" description="Helical" evidence="9">
    <location>
        <begin position="335"/>
        <end position="360"/>
    </location>
</feature>
<dbReference type="CDD" id="cd12148">
    <property type="entry name" value="fungal_TF_MHR"/>
    <property type="match status" value="1"/>
</dbReference>
<feature type="transmembrane region" description="Helical" evidence="9">
    <location>
        <begin position="47"/>
        <end position="71"/>
    </location>
</feature>
<dbReference type="GO" id="GO:0045944">
    <property type="term" value="P:positive regulation of transcription by RNA polymerase II"/>
    <property type="evidence" value="ECO:0007669"/>
    <property type="project" value="TreeGrafter"/>
</dbReference>
<evidence type="ECO:0000256" key="8">
    <source>
        <dbReference type="SAM" id="MobiDB-lite"/>
    </source>
</evidence>
<dbReference type="InterPro" id="IPR001138">
    <property type="entry name" value="Zn2Cys6_DnaBD"/>
</dbReference>
<evidence type="ECO:0000313" key="12">
    <source>
        <dbReference type="Proteomes" id="UP000517252"/>
    </source>
</evidence>
<evidence type="ECO:0000256" key="7">
    <source>
        <dbReference type="ARBA" id="ARBA00023242"/>
    </source>
</evidence>
<dbReference type="Pfam" id="PF00172">
    <property type="entry name" value="Zn_clus"/>
    <property type="match status" value="1"/>
</dbReference>
<evidence type="ECO:0000256" key="5">
    <source>
        <dbReference type="ARBA" id="ARBA00023125"/>
    </source>
</evidence>
<feature type="transmembrane region" description="Helical" evidence="9">
    <location>
        <begin position="309"/>
        <end position="329"/>
    </location>
</feature>
<protein>
    <submittedName>
        <fullName evidence="11">MFS-type transporter dbaD</fullName>
    </submittedName>
</protein>